<keyword evidence="6" id="KW-0597">Phosphoprotein</keyword>
<dbReference type="InterPro" id="IPR045244">
    <property type="entry name" value="PGM"/>
</dbReference>
<dbReference type="EC" id="5.4.2.2" evidence="4"/>
<dbReference type="Pfam" id="PF02880">
    <property type="entry name" value="PGM_PMM_III"/>
    <property type="match status" value="1"/>
</dbReference>
<dbReference type="SUPFAM" id="SSF55957">
    <property type="entry name" value="Phosphoglucomutase, C-terminal domain"/>
    <property type="match status" value="1"/>
</dbReference>
<keyword evidence="19" id="KW-1185">Reference proteome</keyword>
<dbReference type="Gene3D" id="3.40.120.10">
    <property type="entry name" value="Alpha-D-Glucose-1,6-Bisphosphate, subunit A, domain 3"/>
    <property type="match status" value="3"/>
</dbReference>
<evidence type="ECO:0000256" key="9">
    <source>
        <dbReference type="ARBA" id="ARBA00023235"/>
    </source>
</evidence>
<evidence type="ECO:0000313" key="18">
    <source>
        <dbReference type="EMBL" id="RUS75847.1"/>
    </source>
</evidence>
<evidence type="ECO:0000256" key="3">
    <source>
        <dbReference type="ARBA" id="ARBA00010231"/>
    </source>
</evidence>
<feature type="domain" description="Alpha-D-phosphohexomutase alpha/beta/alpha" evidence="16">
    <location>
        <begin position="201"/>
        <end position="301"/>
    </location>
</feature>
<dbReference type="GO" id="GO:0005829">
    <property type="term" value="C:cytosol"/>
    <property type="evidence" value="ECO:0007669"/>
    <property type="project" value="TreeGrafter"/>
</dbReference>
<comment type="catalytic activity">
    <reaction evidence="1">
        <text>alpha-D-glucose 1-phosphate = alpha-D-glucose 6-phosphate</text>
        <dbReference type="Rhea" id="RHEA:23536"/>
        <dbReference type="ChEBI" id="CHEBI:58225"/>
        <dbReference type="ChEBI" id="CHEBI:58601"/>
        <dbReference type="EC" id="5.4.2.2"/>
    </reaction>
</comment>
<dbReference type="STRING" id="188477.A0A433T2R9"/>
<dbReference type="PRINTS" id="PR00509">
    <property type="entry name" value="PGMPMM"/>
</dbReference>
<dbReference type="InterPro" id="IPR036900">
    <property type="entry name" value="A-D-PHexomutase_C_sf"/>
</dbReference>
<dbReference type="Pfam" id="PF02878">
    <property type="entry name" value="PGM_PMM_I"/>
    <property type="match status" value="1"/>
</dbReference>
<evidence type="ECO:0000256" key="1">
    <source>
        <dbReference type="ARBA" id="ARBA00000443"/>
    </source>
</evidence>
<feature type="domain" description="Alpha-D-phosphohexomutase alpha/beta/alpha" evidence="17">
    <location>
        <begin position="328"/>
        <end position="424"/>
    </location>
</feature>
<comment type="catalytic activity">
    <reaction evidence="11">
        <text>alpha-D-glucose 1,6-bisphosphate + L-seryl-[protein] = O-phospho-L-seryl-[protein] + alpha-D-glucose 6-phosphate</text>
        <dbReference type="Rhea" id="RHEA:68752"/>
        <dbReference type="Rhea" id="RHEA-COMP:9863"/>
        <dbReference type="Rhea" id="RHEA-COMP:11604"/>
        <dbReference type="ChEBI" id="CHEBI:29999"/>
        <dbReference type="ChEBI" id="CHEBI:58225"/>
        <dbReference type="ChEBI" id="CHEBI:58392"/>
        <dbReference type="ChEBI" id="CHEBI:83421"/>
    </reaction>
</comment>
<evidence type="ECO:0000256" key="10">
    <source>
        <dbReference type="ARBA" id="ARBA00023277"/>
    </source>
</evidence>
<dbReference type="EMBL" id="RQTK01000706">
    <property type="protein sequence ID" value="RUS75847.1"/>
    <property type="molecule type" value="Genomic_DNA"/>
</dbReference>
<sequence length="569" mass="62231">MSCCGGGAMAPNSIETITTSPFEGQKPGTSGLRKPVGTFQQPHYSENFIQAGLIAGLGDKLVGSSLAVGGDGRFFCKEAAQLIIKMAAANGVSRIVIGQNGILSTPACSHIIRKYKLDGGFILTASHNPGGPKGDFGIKYNISNGGPAPEGITDKIYKITQTISEYKIVPNLKVDISHKGTTSHKIAGATLTVEVVDSVTDYVEFMKEIFNFSKIKEYVKSKNILLNAMNGVTGPYLQKIFVKEMGLPSDSCLNCEVLPDFGGRHPDPNLTYASDLVDIMKQGKHDFAAAFDGDGDRNMILGHKAFFVTPCDSLAVLAGNLQCIPYFQKHGVKGFARSMPTSEAVDKVAEKNGKECFEVPTGWKFFGNLMDAGKINLCGEESFGTGSDHIREKDGIWAALAWLSVLAHKNKSVEEVLMEHWEIYGRNFFSRYDYENVSAEAGAKLMEGLDKLIQDPKTRGMTFSDPTGKSYRMQYLDNFEYTDPIDGSVSKNQGIRFLFEEGSRIIYRLSGTGSSGATIRIYVEGYEKSENPQFYKEDAQDFLKPLITIAVRTSKLKELTGRDQPTVIT</sequence>
<protein>
    <recommendedName>
        <fullName evidence="4">phosphoglucomutase (alpha-D-glucose-1,6-bisphosphate-dependent)</fullName>
        <ecNumber evidence="4">5.4.2.2</ecNumber>
    </recommendedName>
</protein>
<dbReference type="InterPro" id="IPR005841">
    <property type="entry name" value="Alpha-D-phosphohexomutase_SF"/>
</dbReference>
<dbReference type="SUPFAM" id="SSF53738">
    <property type="entry name" value="Phosphoglucomutase, first 3 domains"/>
    <property type="match status" value="3"/>
</dbReference>
<dbReference type="Pfam" id="PF24947">
    <property type="entry name" value="PGM1_C_vert_fung"/>
    <property type="match status" value="1"/>
</dbReference>
<evidence type="ECO:0000256" key="14">
    <source>
        <dbReference type="SAM" id="MobiDB-lite"/>
    </source>
</evidence>
<dbReference type="CDD" id="cd03085">
    <property type="entry name" value="PGM1"/>
    <property type="match status" value="1"/>
</dbReference>
<gene>
    <name evidence="18" type="ORF">EGW08_016393</name>
</gene>
<keyword evidence="8 13" id="KW-0460">Magnesium</keyword>
<reference evidence="18 19" key="1">
    <citation type="submission" date="2019-01" db="EMBL/GenBank/DDBJ databases">
        <title>A draft genome assembly of the solar-powered sea slug Elysia chlorotica.</title>
        <authorList>
            <person name="Cai H."/>
            <person name="Li Q."/>
            <person name="Fang X."/>
            <person name="Li J."/>
            <person name="Curtis N.E."/>
            <person name="Altenburger A."/>
            <person name="Shibata T."/>
            <person name="Feng M."/>
            <person name="Maeda T."/>
            <person name="Schwartz J.A."/>
            <person name="Shigenobu S."/>
            <person name="Lundholm N."/>
            <person name="Nishiyama T."/>
            <person name="Yang H."/>
            <person name="Hasebe M."/>
            <person name="Li S."/>
            <person name="Pierce S.K."/>
            <person name="Wang J."/>
        </authorList>
    </citation>
    <scope>NUCLEOTIDE SEQUENCE [LARGE SCALE GENOMIC DNA]</scope>
    <source>
        <strain evidence="18">EC2010</strain>
        <tissue evidence="18">Whole organism of an adult</tissue>
    </source>
</reference>
<keyword evidence="7 13" id="KW-0479">Metal-binding</keyword>
<comment type="similarity">
    <text evidence="3 13">Belongs to the phosphohexose mutase family.</text>
</comment>
<evidence type="ECO:0000259" key="17">
    <source>
        <dbReference type="Pfam" id="PF02880"/>
    </source>
</evidence>
<dbReference type="Gene3D" id="3.30.310.50">
    <property type="entry name" value="Alpha-D-phosphohexomutase, C-terminal domain"/>
    <property type="match status" value="1"/>
</dbReference>
<evidence type="ECO:0000313" key="19">
    <source>
        <dbReference type="Proteomes" id="UP000271974"/>
    </source>
</evidence>
<dbReference type="AlphaFoldDB" id="A0A433T2R9"/>
<dbReference type="GO" id="GO:0006006">
    <property type="term" value="P:glucose metabolic process"/>
    <property type="evidence" value="ECO:0007669"/>
    <property type="project" value="UniProtKB-KW"/>
</dbReference>
<accession>A0A433T2R9</accession>
<keyword evidence="5" id="KW-0313">Glucose metabolism</keyword>
<dbReference type="Proteomes" id="UP000271974">
    <property type="component" value="Unassembled WGS sequence"/>
</dbReference>
<dbReference type="PANTHER" id="PTHR22573:SF2">
    <property type="entry name" value="PHOSPHOGLUCOMUTASE"/>
    <property type="match status" value="1"/>
</dbReference>
<name>A0A433T2R9_ELYCH</name>
<dbReference type="FunFam" id="3.40.120.10:FF:000004">
    <property type="entry name" value="Phosphoglucomutase 5"/>
    <property type="match status" value="1"/>
</dbReference>
<dbReference type="InterPro" id="IPR016066">
    <property type="entry name" value="A-D-PHexomutase_CS"/>
</dbReference>
<evidence type="ECO:0000256" key="4">
    <source>
        <dbReference type="ARBA" id="ARBA00012728"/>
    </source>
</evidence>
<evidence type="ECO:0000256" key="13">
    <source>
        <dbReference type="RuleBase" id="RU004326"/>
    </source>
</evidence>
<feature type="region of interest" description="Disordered" evidence="14">
    <location>
        <begin position="16"/>
        <end position="35"/>
    </location>
</feature>
<evidence type="ECO:0000259" key="15">
    <source>
        <dbReference type="Pfam" id="PF02878"/>
    </source>
</evidence>
<evidence type="ECO:0000256" key="7">
    <source>
        <dbReference type="ARBA" id="ARBA00022723"/>
    </source>
</evidence>
<evidence type="ECO:0000256" key="6">
    <source>
        <dbReference type="ARBA" id="ARBA00022553"/>
    </source>
</evidence>
<dbReference type="GO" id="GO:0004614">
    <property type="term" value="F:phosphoglucomutase activity"/>
    <property type="evidence" value="ECO:0007669"/>
    <property type="project" value="UniProtKB-EC"/>
</dbReference>
<comment type="caution">
    <text evidence="18">The sequence shown here is derived from an EMBL/GenBank/DDBJ whole genome shotgun (WGS) entry which is preliminary data.</text>
</comment>
<dbReference type="InterPro" id="IPR005844">
    <property type="entry name" value="A-D-PHexomutase_a/b/a-I"/>
</dbReference>
<keyword evidence="10" id="KW-0119">Carbohydrate metabolism</keyword>
<dbReference type="FunFam" id="3.30.310.50:FF:000002">
    <property type="entry name" value="Phosphoglucomutase 5"/>
    <property type="match status" value="1"/>
</dbReference>
<evidence type="ECO:0000256" key="5">
    <source>
        <dbReference type="ARBA" id="ARBA00022526"/>
    </source>
</evidence>
<evidence type="ECO:0000256" key="2">
    <source>
        <dbReference type="ARBA" id="ARBA00001946"/>
    </source>
</evidence>
<comment type="cofactor">
    <cofactor evidence="2">
        <name>Mg(2+)</name>
        <dbReference type="ChEBI" id="CHEBI:18420"/>
    </cofactor>
</comment>
<evidence type="ECO:0000256" key="11">
    <source>
        <dbReference type="ARBA" id="ARBA00049318"/>
    </source>
</evidence>
<dbReference type="InterPro" id="IPR005846">
    <property type="entry name" value="A-D-PHexomutase_a/b/a-III"/>
</dbReference>
<dbReference type="Pfam" id="PF02879">
    <property type="entry name" value="PGM_PMM_II"/>
    <property type="match status" value="1"/>
</dbReference>
<dbReference type="PANTHER" id="PTHR22573">
    <property type="entry name" value="PHOSPHOHEXOMUTASE FAMILY MEMBER"/>
    <property type="match status" value="1"/>
</dbReference>
<keyword evidence="9" id="KW-0413">Isomerase</keyword>
<dbReference type="NCBIfam" id="NF005737">
    <property type="entry name" value="PRK07564.1-1"/>
    <property type="match status" value="1"/>
</dbReference>
<dbReference type="GO" id="GO:0000287">
    <property type="term" value="F:magnesium ion binding"/>
    <property type="evidence" value="ECO:0007669"/>
    <property type="project" value="InterPro"/>
</dbReference>
<evidence type="ECO:0000256" key="12">
    <source>
        <dbReference type="ARBA" id="ARBA00049409"/>
    </source>
</evidence>
<dbReference type="OrthoDB" id="2291at2759"/>
<dbReference type="InterPro" id="IPR016055">
    <property type="entry name" value="A-D-PHexomutase_a/b/a-I/II/III"/>
</dbReference>
<evidence type="ECO:0000259" key="16">
    <source>
        <dbReference type="Pfam" id="PF02879"/>
    </source>
</evidence>
<feature type="domain" description="Alpha-D-phosphohexomutase alpha/beta/alpha" evidence="15">
    <location>
        <begin position="25"/>
        <end position="166"/>
    </location>
</feature>
<comment type="catalytic activity">
    <reaction evidence="12">
        <text>O-phospho-L-seryl-[protein] + alpha-D-glucose 1-phosphate = alpha-D-glucose 1,6-bisphosphate + L-seryl-[protein]</text>
        <dbReference type="Rhea" id="RHEA:68748"/>
        <dbReference type="Rhea" id="RHEA-COMP:9863"/>
        <dbReference type="Rhea" id="RHEA-COMP:11604"/>
        <dbReference type="ChEBI" id="CHEBI:29999"/>
        <dbReference type="ChEBI" id="CHEBI:58392"/>
        <dbReference type="ChEBI" id="CHEBI:58601"/>
        <dbReference type="ChEBI" id="CHEBI:83421"/>
    </reaction>
</comment>
<dbReference type="InterPro" id="IPR005845">
    <property type="entry name" value="A-D-PHexomutase_a/b/a-II"/>
</dbReference>
<dbReference type="PROSITE" id="PS00710">
    <property type="entry name" value="PGM_PMM"/>
    <property type="match status" value="1"/>
</dbReference>
<organism evidence="18 19">
    <name type="scientific">Elysia chlorotica</name>
    <name type="common">Eastern emerald elysia</name>
    <name type="synonym">Sea slug</name>
    <dbReference type="NCBI Taxonomy" id="188477"/>
    <lineage>
        <taxon>Eukaryota</taxon>
        <taxon>Metazoa</taxon>
        <taxon>Spiralia</taxon>
        <taxon>Lophotrochozoa</taxon>
        <taxon>Mollusca</taxon>
        <taxon>Gastropoda</taxon>
        <taxon>Heterobranchia</taxon>
        <taxon>Euthyneura</taxon>
        <taxon>Panpulmonata</taxon>
        <taxon>Sacoglossa</taxon>
        <taxon>Placobranchoidea</taxon>
        <taxon>Plakobranchidae</taxon>
        <taxon>Elysia</taxon>
    </lineage>
</organism>
<dbReference type="FunFam" id="3.40.120.10:FF:000005">
    <property type="entry name" value="Phosphoglucomutase 5"/>
    <property type="match status" value="1"/>
</dbReference>
<dbReference type="FunFam" id="3.40.120.10:FF:000006">
    <property type="entry name" value="Phosphoglucomutase PgmA"/>
    <property type="match status" value="1"/>
</dbReference>
<evidence type="ECO:0000256" key="8">
    <source>
        <dbReference type="ARBA" id="ARBA00022842"/>
    </source>
</evidence>
<proteinExistence type="inferred from homology"/>